<organism evidence="2 3">
    <name type="scientific">Lactococcus lactis subsp. cremoris</name>
    <name type="common">Streptococcus cremoris</name>
    <dbReference type="NCBI Taxonomy" id="1359"/>
    <lineage>
        <taxon>Bacteria</taxon>
        <taxon>Bacillati</taxon>
        <taxon>Bacillota</taxon>
        <taxon>Bacilli</taxon>
        <taxon>Lactobacillales</taxon>
        <taxon>Streptococcaceae</taxon>
        <taxon>Lactococcus</taxon>
    </lineage>
</organism>
<dbReference type="RefSeq" id="WP_021215491.1">
    <property type="nucleotide sequence ID" value="NZ_CP032148.2"/>
</dbReference>
<name>A0A896TA87_LACLC</name>
<gene>
    <name evidence="2" type="ORF">LL1196_1372</name>
</gene>
<proteinExistence type="predicted"/>
<accession>A0A896TA87</accession>
<keyword evidence="1" id="KW-1133">Transmembrane helix</keyword>
<dbReference type="Pfam" id="PF05656">
    <property type="entry name" value="DUF805"/>
    <property type="match status" value="1"/>
</dbReference>
<evidence type="ECO:0000313" key="3">
    <source>
        <dbReference type="Proteomes" id="UP000663552"/>
    </source>
</evidence>
<protein>
    <submittedName>
        <fullName evidence="2">Membrane protein</fullName>
    </submittedName>
</protein>
<dbReference type="Proteomes" id="UP000663552">
    <property type="component" value="Chromosome"/>
</dbReference>
<dbReference type="AlphaFoldDB" id="A0A896TA87"/>
<keyword evidence="1" id="KW-0812">Transmembrane</keyword>
<feature type="transmembrane region" description="Helical" evidence="1">
    <location>
        <begin position="102"/>
        <end position="120"/>
    </location>
</feature>
<feature type="transmembrane region" description="Helical" evidence="1">
    <location>
        <begin position="68"/>
        <end position="90"/>
    </location>
</feature>
<reference evidence="2" key="1">
    <citation type="journal article" date="2020" name="Mol. Microbiol.">
        <title>The CWPS Rubik's cube: Linking diversity of cell wall polysaccharide structures with the encoded biosynthetic machinery of selected Lactococcus lactis strains.</title>
        <authorList>
            <person name="Mahony J."/>
            <person name="Frantzen C."/>
            <person name="Vinogradov E."/>
            <person name="Sadovskaya I."/>
            <person name="Theodorou I."/>
            <person name="Kelleher P."/>
            <person name="Chapot-Chartier M.P."/>
            <person name="Cambillau C."/>
            <person name="Holo H."/>
            <person name="van Sinderen D."/>
        </authorList>
    </citation>
    <scope>NUCLEOTIDE SEQUENCE</scope>
    <source>
        <strain evidence="2">1196</strain>
    </source>
</reference>
<dbReference type="InterPro" id="IPR008523">
    <property type="entry name" value="DUF805"/>
</dbReference>
<evidence type="ECO:0000256" key="1">
    <source>
        <dbReference type="SAM" id="Phobius"/>
    </source>
</evidence>
<dbReference type="EMBL" id="CP032148">
    <property type="protein sequence ID" value="QSD62999.1"/>
    <property type="molecule type" value="Genomic_DNA"/>
</dbReference>
<evidence type="ECO:0000313" key="2">
    <source>
        <dbReference type="EMBL" id="QSD62999.1"/>
    </source>
</evidence>
<sequence length="263" mass="29957">MWTAYKKFWKDALHLEKTATRAEFWWGVLGLLLTEAILWGIYLGYFALVGHGNINEGINVGSPLSIFPMIWLIIMGIANFVILIAFLFLIFRRMNDARLSKVWLLFLIVPVFILWLAMLFQQIWLVTPLMLVTGLGVLVLIALCQTPSKPQDLDEVIPLVAGDSVITITRRWAYSGSVRKFKIFIDGNFVGGIKVNQTKTFKLAAGNHNIKAKLDYCGSNRLTVEAGEKPVAVELRGRNLFQSFIHSLWRVNEYLILQEKNEK</sequence>
<feature type="transmembrane region" description="Helical" evidence="1">
    <location>
        <begin position="126"/>
        <end position="144"/>
    </location>
</feature>
<feature type="transmembrane region" description="Helical" evidence="1">
    <location>
        <begin position="24"/>
        <end position="48"/>
    </location>
</feature>
<dbReference type="GO" id="GO:0016020">
    <property type="term" value="C:membrane"/>
    <property type="evidence" value="ECO:0007669"/>
    <property type="project" value="InterPro"/>
</dbReference>
<keyword evidence="1" id="KW-0472">Membrane</keyword>